<name>A0A1H8E142_9BURK</name>
<dbReference type="NCBIfam" id="TIGR00482">
    <property type="entry name" value="nicotinate (nicotinamide) nucleotide adenylyltransferase"/>
    <property type="match status" value="1"/>
</dbReference>
<evidence type="ECO:0000256" key="10">
    <source>
        <dbReference type="ARBA" id="ARBA00048721"/>
    </source>
</evidence>
<comment type="similarity">
    <text evidence="3 11">Belongs to the NadD family.</text>
</comment>
<dbReference type="RefSeq" id="WP_091813465.1">
    <property type="nucleotide sequence ID" value="NZ_FOCW01000001.1"/>
</dbReference>
<reference evidence="13 14" key="1">
    <citation type="submission" date="2016-10" db="EMBL/GenBank/DDBJ databases">
        <authorList>
            <person name="de Groot N.N."/>
        </authorList>
    </citation>
    <scope>NUCLEOTIDE SEQUENCE [LARGE SCALE GENOMIC DNA]</scope>
    <source>
        <strain evidence="13 14">DSM 15123</strain>
    </source>
</reference>
<keyword evidence="8 11" id="KW-0067">ATP-binding</keyword>
<evidence type="ECO:0000256" key="2">
    <source>
        <dbReference type="ARBA" id="ARBA00005019"/>
    </source>
</evidence>
<evidence type="ECO:0000256" key="5">
    <source>
        <dbReference type="ARBA" id="ARBA00022679"/>
    </source>
</evidence>
<dbReference type="InterPro" id="IPR005248">
    <property type="entry name" value="NadD/NMNAT"/>
</dbReference>
<dbReference type="GO" id="GO:0009435">
    <property type="term" value="P:NAD+ biosynthetic process"/>
    <property type="evidence" value="ECO:0007669"/>
    <property type="project" value="UniProtKB-UniRule"/>
</dbReference>
<dbReference type="NCBIfam" id="TIGR00125">
    <property type="entry name" value="cyt_tran_rel"/>
    <property type="match status" value="1"/>
</dbReference>
<evidence type="ECO:0000256" key="7">
    <source>
        <dbReference type="ARBA" id="ARBA00022741"/>
    </source>
</evidence>
<dbReference type="OrthoDB" id="5295945at2"/>
<keyword evidence="9 11" id="KW-0520">NAD</keyword>
<dbReference type="AlphaFoldDB" id="A0A1H8E142"/>
<evidence type="ECO:0000256" key="3">
    <source>
        <dbReference type="ARBA" id="ARBA00009014"/>
    </source>
</evidence>
<proteinExistence type="inferred from homology"/>
<evidence type="ECO:0000256" key="1">
    <source>
        <dbReference type="ARBA" id="ARBA00002324"/>
    </source>
</evidence>
<keyword evidence="14" id="KW-1185">Reference proteome</keyword>
<feature type="domain" description="Cytidyltransferase-like" evidence="12">
    <location>
        <begin position="9"/>
        <end position="181"/>
    </location>
</feature>
<dbReference type="PANTHER" id="PTHR39321">
    <property type="entry name" value="NICOTINATE-NUCLEOTIDE ADENYLYLTRANSFERASE-RELATED"/>
    <property type="match status" value="1"/>
</dbReference>
<dbReference type="HAMAP" id="MF_00244">
    <property type="entry name" value="NaMN_adenylyltr"/>
    <property type="match status" value="1"/>
</dbReference>
<organism evidence="13 14">
    <name type="scientific">Brachymonas denitrificans DSM 15123</name>
    <dbReference type="NCBI Taxonomy" id="1121117"/>
    <lineage>
        <taxon>Bacteria</taxon>
        <taxon>Pseudomonadati</taxon>
        <taxon>Pseudomonadota</taxon>
        <taxon>Betaproteobacteria</taxon>
        <taxon>Burkholderiales</taxon>
        <taxon>Comamonadaceae</taxon>
        <taxon>Brachymonas</taxon>
    </lineage>
</organism>
<evidence type="ECO:0000256" key="11">
    <source>
        <dbReference type="HAMAP-Rule" id="MF_00244"/>
    </source>
</evidence>
<protein>
    <recommendedName>
        <fullName evidence="11">Probable nicotinate-nucleotide adenylyltransferase</fullName>
        <ecNumber evidence="11">2.7.7.18</ecNumber>
    </recommendedName>
    <alternativeName>
        <fullName evidence="11">Deamido-NAD(+) diphosphorylase</fullName>
    </alternativeName>
    <alternativeName>
        <fullName evidence="11">Deamido-NAD(+) pyrophosphorylase</fullName>
    </alternativeName>
    <alternativeName>
        <fullName evidence="11">Nicotinate mononucleotide adenylyltransferase</fullName>
        <shortName evidence="11">NaMN adenylyltransferase</shortName>
    </alternativeName>
</protein>
<dbReference type="Pfam" id="PF01467">
    <property type="entry name" value="CTP_transf_like"/>
    <property type="match status" value="1"/>
</dbReference>
<dbReference type="GO" id="GO:0005524">
    <property type="term" value="F:ATP binding"/>
    <property type="evidence" value="ECO:0007669"/>
    <property type="project" value="UniProtKB-KW"/>
</dbReference>
<accession>A0A1H8E142</accession>
<keyword evidence="6 11" id="KW-0548">Nucleotidyltransferase</keyword>
<dbReference type="UniPathway" id="UPA00253">
    <property type="reaction ID" value="UER00332"/>
</dbReference>
<gene>
    <name evidence="11" type="primary">nadD</name>
    <name evidence="13" type="ORF">SAMN02745977_00521</name>
</gene>
<dbReference type="GO" id="GO:0004515">
    <property type="term" value="F:nicotinate-nucleotide adenylyltransferase activity"/>
    <property type="evidence" value="ECO:0007669"/>
    <property type="project" value="UniProtKB-UniRule"/>
</dbReference>
<dbReference type="EMBL" id="FOCW01000001">
    <property type="protein sequence ID" value="SEN13155.1"/>
    <property type="molecule type" value="Genomic_DNA"/>
</dbReference>
<dbReference type="Proteomes" id="UP000199531">
    <property type="component" value="Unassembled WGS sequence"/>
</dbReference>
<evidence type="ECO:0000256" key="9">
    <source>
        <dbReference type="ARBA" id="ARBA00023027"/>
    </source>
</evidence>
<dbReference type="InterPro" id="IPR004821">
    <property type="entry name" value="Cyt_trans-like"/>
</dbReference>
<keyword evidence="4 11" id="KW-0662">Pyridine nucleotide biosynthesis</keyword>
<evidence type="ECO:0000256" key="4">
    <source>
        <dbReference type="ARBA" id="ARBA00022642"/>
    </source>
</evidence>
<dbReference type="CDD" id="cd02165">
    <property type="entry name" value="NMNAT"/>
    <property type="match status" value="1"/>
</dbReference>
<dbReference type="PANTHER" id="PTHR39321:SF3">
    <property type="entry name" value="PHOSPHOPANTETHEINE ADENYLYLTRANSFERASE"/>
    <property type="match status" value="1"/>
</dbReference>
<keyword evidence="7 11" id="KW-0547">Nucleotide-binding</keyword>
<evidence type="ECO:0000259" key="12">
    <source>
        <dbReference type="Pfam" id="PF01467"/>
    </source>
</evidence>
<comment type="function">
    <text evidence="1 11">Catalyzes the reversible adenylation of nicotinate mononucleotide (NaMN) to nicotinic acid adenine dinucleotide (NaAD).</text>
</comment>
<dbReference type="STRING" id="1121117.SAMN02745977_00521"/>
<dbReference type="SUPFAM" id="SSF52374">
    <property type="entry name" value="Nucleotidylyl transferase"/>
    <property type="match status" value="1"/>
</dbReference>
<dbReference type="EC" id="2.7.7.18" evidence="11"/>
<evidence type="ECO:0000256" key="6">
    <source>
        <dbReference type="ARBA" id="ARBA00022695"/>
    </source>
</evidence>
<sequence length="224" mass="25212">MKAGVRIGIYGGAFDPPHNAHLGLARAAVEQLELDILYVIPTGQPWMKQRRLTAAEHRLAMARLAFESVPEVRVDDCEVQREGTTYTIDTLHELQQRHAVQGDTEITWYLVMGQDLLHSLPQWQRAEELLRSVTVAVLQRPDAEQTAVEQELAQVRAQLPELRTVQLHLPASDASSTRIRAGMQQRMSDNSANRLAWLQSLVPPSVAQYIERHQLYGTSTPDGH</sequence>
<comment type="catalytic activity">
    <reaction evidence="10 11">
        <text>nicotinate beta-D-ribonucleotide + ATP + H(+) = deamido-NAD(+) + diphosphate</text>
        <dbReference type="Rhea" id="RHEA:22860"/>
        <dbReference type="ChEBI" id="CHEBI:15378"/>
        <dbReference type="ChEBI" id="CHEBI:30616"/>
        <dbReference type="ChEBI" id="CHEBI:33019"/>
        <dbReference type="ChEBI" id="CHEBI:57502"/>
        <dbReference type="ChEBI" id="CHEBI:58437"/>
        <dbReference type="EC" id="2.7.7.18"/>
    </reaction>
</comment>
<dbReference type="Gene3D" id="3.40.50.620">
    <property type="entry name" value="HUPs"/>
    <property type="match status" value="1"/>
</dbReference>
<comment type="pathway">
    <text evidence="2 11">Cofactor biosynthesis; NAD(+) biosynthesis; deamido-NAD(+) from nicotinate D-ribonucleotide: step 1/1.</text>
</comment>
<dbReference type="InterPro" id="IPR014729">
    <property type="entry name" value="Rossmann-like_a/b/a_fold"/>
</dbReference>
<evidence type="ECO:0000313" key="13">
    <source>
        <dbReference type="EMBL" id="SEN13155.1"/>
    </source>
</evidence>
<keyword evidence="5 11" id="KW-0808">Transferase</keyword>
<evidence type="ECO:0000256" key="8">
    <source>
        <dbReference type="ARBA" id="ARBA00022840"/>
    </source>
</evidence>
<evidence type="ECO:0000313" key="14">
    <source>
        <dbReference type="Proteomes" id="UP000199531"/>
    </source>
</evidence>